<evidence type="ECO:0000313" key="1">
    <source>
        <dbReference type="EMBL" id="CAJ2650836.1"/>
    </source>
</evidence>
<dbReference type="Proteomes" id="UP001177021">
    <property type="component" value="Unassembled WGS sequence"/>
</dbReference>
<reference evidence="1" key="1">
    <citation type="submission" date="2023-10" db="EMBL/GenBank/DDBJ databases">
        <authorList>
            <person name="Rodriguez Cubillos JULIANA M."/>
            <person name="De Vega J."/>
        </authorList>
    </citation>
    <scope>NUCLEOTIDE SEQUENCE</scope>
</reference>
<accession>A0ACB0K3K7</accession>
<protein>
    <submittedName>
        <fullName evidence="1">Uncharacterized protein</fullName>
    </submittedName>
</protein>
<sequence length="62" mass="6957">MAKIVNFVQGLIIFFSLVALATCKYRVFCSTNEDCQNNDCGAPYTPECLWIVCTCQPRKTST</sequence>
<comment type="caution">
    <text evidence="1">The sequence shown here is derived from an EMBL/GenBank/DDBJ whole genome shotgun (WGS) entry which is preliminary data.</text>
</comment>
<keyword evidence="2" id="KW-1185">Reference proteome</keyword>
<dbReference type="EMBL" id="CASHSV030000109">
    <property type="protein sequence ID" value="CAJ2650836.1"/>
    <property type="molecule type" value="Genomic_DNA"/>
</dbReference>
<evidence type="ECO:0000313" key="2">
    <source>
        <dbReference type="Proteomes" id="UP001177021"/>
    </source>
</evidence>
<name>A0ACB0K3K7_TRIPR</name>
<gene>
    <name evidence="1" type="ORF">MILVUS5_LOCUS18581</name>
</gene>
<proteinExistence type="predicted"/>
<organism evidence="1 2">
    <name type="scientific">Trifolium pratense</name>
    <name type="common">Red clover</name>
    <dbReference type="NCBI Taxonomy" id="57577"/>
    <lineage>
        <taxon>Eukaryota</taxon>
        <taxon>Viridiplantae</taxon>
        <taxon>Streptophyta</taxon>
        <taxon>Embryophyta</taxon>
        <taxon>Tracheophyta</taxon>
        <taxon>Spermatophyta</taxon>
        <taxon>Magnoliopsida</taxon>
        <taxon>eudicotyledons</taxon>
        <taxon>Gunneridae</taxon>
        <taxon>Pentapetalae</taxon>
        <taxon>rosids</taxon>
        <taxon>fabids</taxon>
        <taxon>Fabales</taxon>
        <taxon>Fabaceae</taxon>
        <taxon>Papilionoideae</taxon>
        <taxon>50 kb inversion clade</taxon>
        <taxon>NPAAA clade</taxon>
        <taxon>Hologalegina</taxon>
        <taxon>IRL clade</taxon>
        <taxon>Trifolieae</taxon>
        <taxon>Trifolium</taxon>
    </lineage>
</organism>